<dbReference type="PRINTS" id="PR00024">
    <property type="entry name" value="HOMEOBOX"/>
</dbReference>
<evidence type="ECO:0000256" key="3">
    <source>
        <dbReference type="ARBA" id="ARBA00023155"/>
    </source>
</evidence>
<dbReference type="FunFam" id="1.10.10.60:FF:000176">
    <property type="entry name" value="pancreas/duodenum homeobox protein 1"/>
    <property type="match status" value="1"/>
</dbReference>
<dbReference type="InterPro" id="IPR017970">
    <property type="entry name" value="Homeobox_CS"/>
</dbReference>
<evidence type="ECO:0000256" key="6">
    <source>
        <dbReference type="RuleBase" id="RU000682"/>
    </source>
</evidence>
<evidence type="ECO:0000256" key="2">
    <source>
        <dbReference type="ARBA" id="ARBA00023125"/>
    </source>
</evidence>
<gene>
    <name evidence="9" type="primary">hoxd3</name>
    <name evidence="9" type="ORF">CDAR_30611</name>
</gene>
<keyword evidence="3 5" id="KW-0371">Homeobox</keyword>
<feature type="compositionally biased region" description="Low complexity" evidence="7">
    <location>
        <begin position="260"/>
        <end position="274"/>
    </location>
</feature>
<feature type="compositionally biased region" description="Polar residues" evidence="7">
    <location>
        <begin position="146"/>
        <end position="172"/>
    </location>
</feature>
<dbReference type="InterPro" id="IPR009057">
    <property type="entry name" value="Homeodomain-like_sf"/>
</dbReference>
<dbReference type="PANTHER" id="PTHR45664">
    <property type="entry name" value="PROTEIN ZERKNUELLT 1-RELATED"/>
    <property type="match status" value="1"/>
</dbReference>
<dbReference type="SMART" id="SM00389">
    <property type="entry name" value="HOX"/>
    <property type="match status" value="1"/>
</dbReference>
<dbReference type="InterPro" id="IPR001356">
    <property type="entry name" value="HD"/>
</dbReference>
<feature type="compositionally biased region" description="Polar residues" evidence="7">
    <location>
        <begin position="194"/>
        <end position="213"/>
    </location>
</feature>
<feature type="domain" description="Homeobox" evidence="8">
    <location>
        <begin position="43"/>
        <end position="103"/>
    </location>
</feature>
<evidence type="ECO:0000313" key="9">
    <source>
        <dbReference type="EMBL" id="GIY52671.1"/>
    </source>
</evidence>
<feature type="region of interest" description="Disordered" evidence="7">
    <location>
        <begin position="120"/>
        <end position="284"/>
    </location>
</feature>
<evidence type="ECO:0000256" key="1">
    <source>
        <dbReference type="ARBA" id="ARBA00004123"/>
    </source>
</evidence>
<dbReference type="CDD" id="cd00086">
    <property type="entry name" value="homeodomain"/>
    <property type="match status" value="1"/>
</dbReference>
<feature type="compositionally biased region" description="Low complexity" evidence="7">
    <location>
        <begin position="128"/>
        <end position="145"/>
    </location>
</feature>
<dbReference type="GO" id="GO:0005634">
    <property type="term" value="C:nucleus"/>
    <property type="evidence" value="ECO:0007669"/>
    <property type="project" value="UniProtKB-SubCell"/>
</dbReference>
<dbReference type="PROSITE" id="PS00027">
    <property type="entry name" value="HOMEOBOX_1"/>
    <property type="match status" value="1"/>
</dbReference>
<keyword evidence="2 5" id="KW-0238">DNA-binding</keyword>
<dbReference type="Proteomes" id="UP001054837">
    <property type="component" value="Unassembled WGS sequence"/>
</dbReference>
<dbReference type="SUPFAM" id="SSF46689">
    <property type="entry name" value="Homeodomain-like"/>
    <property type="match status" value="1"/>
</dbReference>
<keyword evidence="10" id="KW-1185">Reference proteome</keyword>
<dbReference type="AlphaFoldDB" id="A0AAV4U4D5"/>
<keyword evidence="4 5" id="KW-0539">Nucleus</keyword>
<evidence type="ECO:0000259" key="8">
    <source>
        <dbReference type="PROSITE" id="PS50071"/>
    </source>
</evidence>
<dbReference type="PROSITE" id="PS50071">
    <property type="entry name" value="HOMEOBOX_2"/>
    <property type="match status" value="1"/>
</dbReference>
<dbReference type="Gene3D" id="1.10.10.60">
    <property type="entry name" value="Homeodomain-like"/>
    <property type="match status" value="1"/>
</dbReference>
<dbReference type="InterPro" id="IPR020479">
    <property type="entry name" value="HD_metazoa"/>
</dbReference>
<comment type="subcellular location">
    <subcellularLocation>
        <location evidence="1 5 6">Nucleus</location>
    </subcellularLocation>
</comment>
<reference evidence="9 10" key="1">
    <citation type="submission" date="2021-06" db="EMBL/GenBank/DDBJ databases">
        <title>Caerostris darwini draft genome.</title>
        <authorList>
            <person name="Kono N."/>
            <person name="Arakawa K."/>
        </authorList>
    </citation>
    <scope>NUCLEOTIDE SEQUENCE [LARGE SCALE GENOMIC DNA]</scope>
</reference>
<organism evidence="9 10">
    <name type="scientific">Caerostris darwini</name>
    <dbReference type="NCBI Taxonomy" id="1538125"/>
    <lineage>
        <taxon>Eukaryota</taxon>
        <taxon>Metazoa</taxon>
        <taxon>Ecdysozoa</taxon>
        <taxon>Arthropoda</taxon>
        <taxon>Chelicerata</taxon>
        <taxon>Arachnida</taxon>
        <taxon>Araneae</taxon>
        <taxon>Araneomorphae</taxon>
        <taxon>Entelegynae</taxon>
        <taxon>Araneoidea</taxon>
        <taxon>Araneidae</taxon>
        <taxon>Caerostris</taxon>
    </lineage>
</organism>
<dbReference type="PANTHER" id="PTHR45664:SF18">
    <property type="entry name" value="HOMEOBOX PROTEIN HOX3"/>
    <property type="match status" value="1"/>
</dbReference>
<proteinExistence type="predicted"/>
<dbReference type="GO" id="GO:0000978">
    <property type="term" value="F:RNA polymerase II cis-regulatory region sequence-specific DNA binding"/>
    <property type="evidence" value="ECO:0007669"/>
    <property type="project" value="TreeGrafter"/>
</dbReference>
<name>A0AAV4U4D5_9ARAC</name>
<comment type="caution">
    <text evidence="9">The sequence shown here is derived from an EMBL/GenBank/DDBJ whole genome shotgun (WGS) entry which is preliminary data.</text>
</comment>
<evidence type="ECO:0000256" key="4">
    <source>
        <dbReference type="ARBA" id="ARBA00023242"/>
    </source>
</evidence>
<sequence length="420" mass="47059">MWGNPKEIHFSNPKEVRISNPKEVPIINSKEVCIQKFQMYCEQTTKRARTAYTSAQLVELEKEFHFNRYLCRPRRIEMATLLNLTERQIKIWFQNRRMKYKKELKSKGIYCQIAEKDIPSSGRSMTGSSPPTNSPTSPLTISNPNCNHAQSGGQATGSDCNNLTPMTNFGMQSSPSPNNPNTCSIRSHSDPLLSPSNKISVSHPSVYPISNGNKMYPPPNKPRNLQYPNAFPDASLFPHRHQQQDLSYAQKESEKKNLMSSPSASSTPSHCLSNPPSPSSPFPLTFNQQTMVDLPVSSDLTCNSKNNPFYYNSNAASRFVVQSHPSWDHSNVPIPFQNNIQSSVGLLCAAVDYTTSNNVRAIVNNPSYQTQLHPGSYYYPHAQQSLGSGQMNHDWLISSQDSNRAQKYSFPPSPPKLANL</sequence>
<dbReference type="GO" id="GO:0000981">
    <property type="term" value="F:DNA-binding transcription factor activity, RNA polymerase II-specific"/>
    <property type="evidence" value="ECO:0007669"/>
    <property type="project" value="InterPro"/>
</dbReference>
<evidence type="ECO:0000256" key="5">
    <source>
        <dbReference type="PROSITE-ProRule" id="PRU00108"/>
    </source>
</evidence>
<feature type="DNA-binding region" description="Homeobox" evidence="5">
    <location>
        <begin position="45"/>
        <end position="104"/>
    </location>
</feature>
<evidence type="ECO:0000256" key="7">
    <source>
        <dbReference type="SAM" id="MobiDB-lite"/>
    </source>
</evidence>
<dbReference type="EMBL" id="BPLQ01010696">
    <property type="protein sequence ID" value="GIY52671.1"/>
    <property type="molecule type" value="Genomic_DNA"/>
</dbReference>
<accession>A0AAV4U4D5</accession>
<protein>
    <submittedName>
        <fullName evidence="9">Homeobox protein Hox-D3</fullName>
    </submittedName>
</protein>
<evidence type="ECO:0000313" key="10">
    <source>
        <dbReference type="Proteomes" id="UP001054837"/>
    </source>
</evidence>
<dbReference type="GO" id="GO:0048513">
    <property type="term" value="P:animal organ development"/>
    <property type="evidence" value="ECO:0007669"/>
    <property type="project" value="UniProtKB-ARBA"/>
</dbReference>
<dbReference type="Pfam" id="PF00046">
    <property type="entry name" value="Homeodomain"/>
    <property type="match status" value="1"/>
</dbReference>